<sequence length="75" mass="8720">MASDLQPRQQTQSLTEDQKIPSDDVLFEARTSRLTETQFNLFCSDSRHIKLKNSRTELNRLINKCNRDNISASTY</sequence>
<reference evidence="2" key="1">
    <citation type="journal article" date="2014" name="Front. Microbiol.">
        <title>High frequency of phylogenetically diverse reductive dehalogenase-homologous genes in deep subseafloor sedimentary metagenomes.</title>
        <authorList>
            <person name="Kawai M."/>
            <person name="Futagami T."/>
            <person name="Toyoda A."/>
            <person name="Takaki Y."/>
            <person name="Nishi S."/>
            <person name="Hori S."/>
            <person name="Arai W."/>
            <person name="Tsubouchi T."/>
            <person name="Morono Y."/>
            <person name="Uchiyama I."/>
            <person name="Ito T."/>
            <person name="Fujiyama A."/>
            <person name="Inagaki F."/>
            <person name="Takami H."/>
        </authorList>
    </citation>
    <scope>NUCLEOTIDE SEQUENCE</scope>
    <source>
        <strain evidence="2">Expedition CK06-06</strain>
    </source>
</reference>
<accession>X1QCH3</accession>
<evidence type="ECO:0000256" key="1">
    <source>
        <dbReference type="SAM" id="MobiDB-lite"/>
    </source>
</evidence>
<dbReference type="AlphaFoldDB" id="X1QCH3"/>
<gene>
    <name evidence="2" type="ORF">S06H3_62488</name>
</gene>
<dbReference type="EMBL" id="BARV01041218">
    <property type="protein sequence ID" value="GAI48720.1"/>
    <property type="molecule type" value="Genomic_DNA"/>
</dbReference>
<comment type="caution">
    <text evidence="2">The sequence shown here is derived from an EMBL/GenBank/DDBJ whole genome shotgun (WGS) entry which is preliminary data.</text>
</comment>
<name>X1QCH3_9ZZZZ</name>
<protein>
    <submittedName>
        <fullName evidence="2">Uncharacterized protein</fullName>
    </submittedName>
</protein>
<proteinExistence type="predicted"/>
<feature type="compositionally biased region" description="Polar residues" evidence="1">
    <location>
        <begin position="1"/>
        <end position="15"/>
    </location>
</feature>
<evidence type="ECO:0000313" key="2">
    <source>
        <dbReference type="EMBL" id="GAI48720.1"/>
    </source>
</evidence>
<feature type="region of interest" description="Disordered" evidence="1">
    <location>
        <begin position="1"/>
        <end position="22"/>
    </location>
</feature>
<organism evidence="2">
    <name type="scientific">marine sediment metagenome</name>
    <dbReference type="NCBI Taxonomy" id="412755"/>
    <lineage>
        <taxon>unclassified sequences</taxon>
        <taxon>metagenomes</taxon>
        <taxon>ecological metagenomes</taxon>
    </lineage>
</organism>
<feature type="non-terminal residue" evidence="2">
    <location>
        <position position="75"/>
    </location>
</feature>